<dbReference type="PROSITE" id="PS51192">
    <property type="entry name" value="HELICASE_ATP_BIND_1"/>
    <property type="match status" value="1"/>
</dbReference>
<evidence type="ECO:0000256" key="1">
    <source>
        <dbReference type="ARBA" id="ARBA00022801"/>
    </source>
</evidence>
<dbReference type="PANTHER" id="PTHR10799">
    <property type="entry name" value="SNF2/RAD54 HELICASE FAMILY"/>
    <property type="match status" value="1"/>
</dbReference>
<proteinExistence type="predicted"/>
<name>A0A6B8REQ0_9BACL</name>
<dbReference type="OrthoDB" id="9760715at2"/>
<keyword evidence="4" id="KW-0067">ATP-binding</keyword>
<dbReference type="Gene3D" id="3.40.50.300">
    <property type="entry name" value="P-loop containing nucleotide triphosphate hydrolases"/>
    <property type="match status" value="1"/>
</dbReference>
<dbReference type="SMART" id="SM00490">
    <property type="entry name" value="HELICc"/>
    <property type="match status" value="1"/>
</dbReference>
<evidence type="ECO:0000259" key="3">
    <source>
        <dbReference type="PROSITE" id="PS51194"/>
    </source>
</evidence>
<dbReference type="SMART" id="SM00487">
    <property type="entry name" value="DEXDc"/>
    <property type="match status" value="1"/>
</dbReference>
<reference evidence="5" key="1">
    <citation type="submission" date="2018-11" db="EMBL/GenBank/DDBJ databases">
        <title>Complete genome sequence of Paenibacillus sp. ML311-T8.</title>
        <authorList>
            <person name="Nam Y.-D."/>
            <person name="Kang J."/>
            <person name="Chung W.-H."/>
            <person name="Park Y.S."/>
        </authorList>
    </citation>
    <scope>NUCLEOTIDE SEQUENCE [LARGE SCALE GENOMIC DNA]</scope>
    <source>
        <strain evidence="5">ML311-T8</strain>
    </source>
</reference>
<dbReference type="AlphaFoldDB" id="A0A6B8REQ0"/>
<evidence type="ECO:0000313" key="4">
    <source>
        <dbReference type="EMBL" id="QGQ94204.1"/>
    </source>
</evidence>
<organism evidence="4 5">
    <name type="scientific">Paenibacillus psychroresistens</name>
    <dbReference type="NCBI Taxonomy" id="1778678"/>
    <lineage>
        <taxon>Bacteria</taxon>
        <taxon>Bacillati</taxon>
        <taxon>Bacillota</taxon>
        <taxon>Bacilli</taxon>
        <taxon>Bacillales</taxon>
        <taxon>Paenibacillaceae</taxon>
        <taxon>Paenibacillus</taxon>
    </lineage>
</organism>
<accession>A0A6B8REQ0</accession>
<dbReference type="InterPro" id="IPR038718">
    <property type="entry name" value="SNF2-like_sf"/>
</dbReference>
<dbReference type="InterPro" id="IPR049730">
    <property type="entry name" value="SNF2/RAD54-like_C"/>
</dbReference>
<dbReference type="Pfam" id="PF00271">
    <property type="entry name" value="Helicase_C"/>
    <property type="match status" value="1"/>
</dbReference>
<sequence length="886" mass="101305">MITNQKELIVILQPEGSYELDWQDIADKLDDSTYIFQEELYNRFVDNAGDTLLFLGFAERALSTSDSLLFLKKIAAAFIKKLTESPDLELMRDHVKVELEADESQQLLDSVPYLFGAEHLNEDWIKQVWTKLTHAFSAIIRNYEGTVEQYLSSMNPNVHLVGRVFFHLVESKKEEFPFAYMATYAAEVSQEGKSKHLPLKNALVEYGKNSKKLLELLSTVNRASERSDFIAELVESGEIFHPIGLSADEAFTFLKEIPLYEEAGILCRIPKWWKQRSSGFKLAVSVGEKPPSHLDFAALVDFNAELFLAGEAIQASEIRKLLSEAEGLSFIKGKWIEVNHARLQETLKAYEQAQKLMNNSELSMVDALRFQLNAAEVLNIPEENLALEVTNGDWLHSVIERLTHPDTIEAIDCGEDFHASLRVYQERGLSWLHYMKSLGLGACLADDMGLGKTVQVIALLNYIRSQKNEKTLLVVPASLIGNWLGEIQKFAPSLRVYVIHPSENKNLNELDSSILQGNELFITTYGMLLKYDWLVQNQWDCLILDEAQAIKNPGSKQTKLVKQVKAAYKIAMTGTPIENRLSDLWSLFDFLNKGLLGSAKEFTSFTKRLRENQDGYTRLKQVVSPFILRRLKTDKSVISDLPEKIEMKSYATLTKKQVILYNKLVNELRDKLESTDEGIERKGLVLASLMKFKQICNHPDQYLGQHFYAEEESGKYARLREICEMIYEKRERVLIFTQFKEITEPLKDFLETVFQHKGLVLHGGTAVHKRQELVAKFQGQEYVPFMVLSIKAGGVGLNLTSANHVIHFDRWWNPAVENQATDRAFRIGQMKNVIVHKFITKGTIEEKIDLIIEDKNKLSQEIIPELQENWITEMDNKQLMGLFKLS</sequence>
<evidence type="ECO:0000259" key="2">
    <source>
        <dbReference type="PROSITE" id="PS51192"/>
    </source>
</evidence>
<dbReference type="Pfam" id="PF12419">
    <property type="entry name" value="DUF3670"/>
    <property type="match status" value="1"/>
</dbReference>
<dbReference type="InterPro" id="IPR014001">
    <property type="entry name" value="Helicase_ATP-bd"/>
</dbReference>
<dbReference type="InterPro" id="IPR001650">
    <property type="entry name" value="Helicase_C-like"/>
</dbReference>
<keyword evidence="4" id="KW-0547">Nucleotide-binding</keyword>
<dbReference type="PROSITE" id="PS51194">
    <property type="entry name" value="HELICASE_CTER"/>
    <property type="match status" value="1"/>
</dbReference>
<feature type="domain" description="Helicase ATP-binding" evidence="2">
    <location>
        <begin position="433"/>
        <end position="594"/>
    </location>
</feature>
<dbReference type="GO" id="GO:0004386">
    <property type="term" value="F:helicase activity"/>
    <property type="evidence" value="ECO:0007669"/>
    <property type="project" value="UniProtKB-KW"/>
</dbReference>
<evidence type="ECO:0000313" key="5">
    <source>
        <dbReference type="Proteomes" id="UP000426246"/>
    </source>
</evidence>
<dbReference type="CDD" id="cd18793">
    <property type="entry name" value="SF2_C_SNF"/>
    <property type="match status" value="1"/>
</dbReference>
<dbReference type="GO" id="GO:0016787">
    <property type="term" value="F:hydrolase activity"/>
    <property type="evidence" value="ECO:0007669"/>
    <property type="project" value="UniProtKB-KW"/>
</dbReference>
<dbReference type="EMBL" id="CP034235">
    <property type="protein sequence ID" value="QGQ94204.1"/>
    <property type="molecule type" value="Genomic_DNA"/>
</dbReference>
<gene>
    <name evidence="4" type="ORF">EHS13_04415</name>
</gene>
<dbReference type="KEGG" id="ppsc:EHS13_04415"/>
<dbReference type="InterPro" id="IPR022138">
    <property type="entry name" value="DUF3670"/>
</dbReference>
<dbReference type="SUPFAM" id="SSF52540">
    <property type="entry name" value="P-loop containing nucleoside triphosphate hydrolases"/>
    <property type="match status" value="2"/>
</dbReference>
<dbReference type="Proteomes" id="UP000426246">
    <property type="component" value="Chromosome"/>
</dbReference>
<keyword evidence="4" id="KW-0347">Helicase</keyword>
<dbReference type="InterPro" id="IPR000330">
    <property type="entry name" value="SNF2_N"/>
</dbReference>
<protein>
    <submittedName>
        <fullName evidence="4">DEAD/DEAH box helicase</fullName>
    </submittedName>
</protein>
<dbReference type="Pfam" id="PF00176">
    <property type="entry name" value="SNF2-rel_dom"/>
    <property type="match status" value="1"/>
</dbReference>
<dbReference type="InterPro" id="IPR027417">
    <property type="entry name" value="P-loop_NTPase"/>
</dbReference>
<dbReference type="Gene3D" id="3.40.50.10810">
    <property type="entry name" value="Tandem AAA-ATPase domain"/>
    <property type="match status" value="1"/>
</dbReference>
<keyword evidence="5" id="KW-1185">Reference proteome</keyword>
<feature type="domain" description="Helicase C-terminal" evidence="3">
    <location>
        <begin position="721"/>
        <end position="883"/>
    </location>
</feature>
<keyword evidence="1" id="KW-0378">Hydrolase</keyword>
<dbReference type="GO" id="GO:0005524">
    <property type="term" value="F:ATP binding"/>
    <property type="evidence" value="ECO:0007669"/>
    <property type="project" value="InterPro"/>
</dbReference>